<sequence length="70" mass="7767">MTVGILYFTHGKALDTAKRSPLWSETHSSPQRDSSLLFDVQEEGRLRSPVVTSAKKKVVHSSGPSEREGR</sequence>
<comment type="caution">
    <text evidence="2">The sequence shown here is derived from an EMBL/GenBank/DDBJ whole genome shotgun (WGS) entry which is preliminary data.</text>
</comment>
<evidence type="ECO:0000313" key="2">
    <source>
        <dbReference type="EMBL" id="KAL5103423.1"/>
    </source>
</evidence>
<reference evidence="2 3" key="1">
    <citation type="journal article" date="2022" name="Front. Cell. Infect. Microbiol.">
        <title>The Genomes of Two Strains of Taenia crassiceps the Animal Model for the Study of Human Cysticercosis.</title>
        <authorList>
            <person name="Bobes R.J."/>
            <person name="Estrada K."/>
            <person name="Rios-Valencia D.G."/>
            <person name="Calderon-Gallegos A."/>
            <person name="de la Torre P."/>
            <person name="Carrero J.C."/>
            <person name="Sanchez-Flores A."/>
            <person name="Laclette J.P."/>
        </authorList>
    </citation>
    <scope>NUCLEOTIDE SEQUENCE [LARGE SCALE GENOMIC DNA]</scope>
    <source>
        <strain evidence="2">WFUcys</strain>
    </source>
</reference>
<gene>
    <name evidence="2" type="ORF">TcWFU_008231</name>
</gene>
<keyword evidence="3" id="KW-1185">Reference proteome</keyword>
<protein>
    <submittedName>
        <fullName evidence="2">Uncharacterized protein</fullName>
    </submittedName>
</protein>
<feature type="region of interest" description="Disordered" evidence="1">
    <location>
        <begin position="49"/>
        <end position="70"/>
    </location>
</feature>
<accession>A0ABR4Q1J1</accession>
<name>A0ABR4Q1J1_9CEST</name>
<proteinExistence type="predicted"/>
<dbReference type="Proteomes" id="UP001651158">
    <property type="component" value="Unassembled WGS sequence"/>
</dbReference>
<dbReference type="EMBL" id="JAKROA010000018">
    <property type="protein sequence ID" value="KAL5103423.1"/>
    <property type="molecule type" value="Genomic_DNA"/>
</dbReference>
<evidence type="ECO:0000313" key="3">
    <source>
        <dbReference type="Proteomes" id="UP001651158"/>
    </source>
</evidence>
<evidence type="ECO:0000256" key="1">
    <source>
        <dbReference type="SAM" id="MobiDB-lite"/>
    </source>
</evidence>
<organism evidence="2 3">
    <name type="scientific">Taenia crassiceps</name>
    <dbReference type="NCBI Taxonomy" id="6207"/>
    <lineage>
        <taxon>Eukaryota</taxon>
        <taxon>Metazoa</taxon>
        <taxon>Spiralia</taxon>
        <taxon>Lophotrochozoa</taxon>
        <taxon>Platyhelminthes</taxon>
        <taxon>Cestoda</taxon>
        <taxon>Eucestoda</taxon>
        <taxon>Cyclophyllidea</taxon>
        <taxon>Taeniidae</taxon>
        <taxon>Taenia</taxon>
    </lineage>
</organism>